<dbReference type="EMBL" id="QEAO01000057">
    <property type="protein sequence ID" value="TPX30768.1"/>
    <property type="molecule type" value="Genomic_DNA"/>
</dbReference>
<keyword evidence="3" id="KW-1185">Reference proteome</keyword>
<name>A0A507BTX5_9FUNG</name>
<organism evidence="2 3">
    <name type="scientific">Synchytrium microbalum</name>
    <dbReference type="NCBI Taxonomy" id="1806994"/>
    <lineage>
        <taxon>Eukaryota</taxon>
        <taxon>Fungi</taxon>
        <taxon>Fungi incertae sedis</taxon>
        <taxon>Chytridiomycota</taxon>
        <taxon>Chytridiomycota incertae sedis</taxon>
        <taxon>Chytridiomycetes</taxon>
        <taxon>Synchytriales</taxon>
        <taxon>Synchytriaceae</taxon>
        <taxon>Synchytrium</taxon>
    </lineage>
</organism>
<keyword evidence="1" id="KW-0472">Membrane</keyword>
<dbReference type="RefSeq" id="XP_031022356.1">
    <property type="nucleotide sequence ID" value="XM_031171680.1"/>
</dbReference>
<keyword evidence="1" id="KW-1133">Transmembrane helix</keyword>
<evidence type="ECO:0000256" key="1">
    <source>
        <dbReference type="SAM" id="Phobius"/>
    </source>
</evidence>
<protein>
    <submittedName>
        <fullName evidence="2">Uncharacterized protein</fullName>
    </submittedName>
</protein>
<comment type="caution">
    <text evidence="2">The sequence shown here is derived from an EMBL/GenBank/DDBJ whole genome shotgun (WGS) entry which is preliminary data.</text>
</comment>
<feature type="transmembrane region" description="Helical" evidence="1">
    <location>
        <begin position="65"/>
        <end position="87"/>
    </location>
</feature>
<keyword evidence="1" id="KW-0812">Transmembrane</keyword>
<dbReference type="GeneID" id="42006977"/>
<reference evidence="2 3" key="1">
    <citation type="journal article" date="2019" name="Sci. Rep.">
        <title>Comparative genomics of chytrid fungi reveal insights into the obligate biotrophic and pathogenic lifestyle of Synchytrium endobioticum.</title>
        <authorList>
            <person name="van de Vossenberg B.T.L.H."/>
            <person name="Warris S."/>
            <person name="Nguyen H.D.T."/>
            <person name="van Gent-Pelzer M.P.E."/>
            <person name="Joly D.L."/>
            <person name="van de Geest H.C."/>
            <person name="Bonants P.J.M."/>
            <person name="Smith D.S."/>
            <person name="Levesque C.A."/>
            <person name="van der Lee T.A.J."/>
        </authorList>
    </citation>
    <scope>NUCLEOTIDE SEQUENCE [LARGE SCALE GENOMIC DNA]</scope>
    <source>
        <strain evidence="2 3">JEL517</strain>
    </source>
</reference>
<dbReference type="Proteomes" id="UP000319731">
    <property type="component" value="Unassembled WGS sequence"/>
</dbReference>
<gene>
    <name evidence="2" type="ORF">SmJEL517_g05754</name>
</gene>
<dbReference type="AlphaFoldDB" id="A0A507BTX5"/>
<sequence>MATTKQEEVEDGPLGSEGTHYLFDVIVSEFDGSPCKEKYTDIFADIVFGLCELHRRRKPYTTSDHLVAIIFLILLVACRDVAILGGWRGSALMSTGIQSIFSVTNTDVAEV</sequence>
<accession>A0A507BTX5</accession>
<evidence type="ECO:0000313" key="3">
    <source>
        <dbReference type="Proteomes" id="UP000319731"/>
    </source>
</evidence>
<proteinExistence type="predicted"/>
<evidence type="ECO:0000313" key="2">
    <source>
        <dbReference type="EMBL" id="TPX30768.1"/>
    </source>
</evidence>